<gene>
    <name evidence="2" type="ORF">F8566_40780</name>
</gene>
<dbReference type="EMBL" id="WBMT01000025">
    <property type="protein sequence ID" value="KAB2341493.1"/>
    <property type="molecule type" value="Genomic_DNA"/>
</dbReference>
<reference evidence="2 3" key="1">
    <citation type="submission" date="2019-09" db="EMBL/GenBank/DDBJ databases">
        <title>Actinomadura physcomitrii sp. nov., a novel actinomycete isolated from moss [Physcomitrium sphaericum (Ludw) Fuernr].</title>
        <authorList>
            <person name="Zhuang X."/>
            <person name="Liu C."/>
        </authorList>
    </citation>
    <scope>NUCLEOTIDE SEQUENCE [LARGE SCALE GENOMIC DNA]</scope>
    <source>
        <strain evidence="2 3">HMC1</strain>
    </source>
</reference>
<feature type="region of interest" description="Disordered" evidence="1">
    <location>
        <begin position="104"/>
        <end position="125"/>
    </location>
</feature>
<evidence type="ECO:0008006" key="4">
    <source>
        <dbReference type="Google" id="ProtNLM"/>
    </source>
</evidence>
<keyword evidence="3" id="KW-1185">Reference proteome</keyword>
<dbReference type="Gene3D" id="2.40.10.10">
    <property type="entry name" value="Trypsin-like serine proteases"/>
    <property type="match status" value="1"/>
</dbReference>
<accession>A0A6H9YK33</accession>
<feature type="compositionally biased region" description="Low complexity" evidence="1">
    <location>
        <begin position="105"/>
        <end position="119"/>
    </location>
</feature>
<dbReference type="Proteomes" id="UP000468735">
    <property type="component" value="Unassembled WGS sequence"/>
</dbReference>
<sequence>MKARPGNGRRSRDPALDQPILLSEPFIAPALPSQGAVPTGEVVTTGYGKTGNAGFPNERREVFLDVTPRWTCEGIYQFVKPITPGMNCTRMLRPDGRSMRHWVMSSSESSPEISLASAATRPIPP</sequence>
<protein>
    <recommendedName>
        <fullName evidence="4">Trypsin-like serine protease</fullName>
    </recommendedName>
</protein>
<dbReference type="SUPFAM" id="SSF50494">
    <property type="entry name" value="Trypsin-like serine proteases"/>
    <property type="match status" value="1"/>
</dbReference>
<comment type="caution">
    <text evidence="2">The sequence shown here is derived from an EMBL/GenBank/DDBJ whole genome shotgun (WGS) entry which is preliminary data.</text>
</comment>
<dbReference type="InterPro" id="IPR043504">
    <property type="entry name" value="Peptidase_S1_PA_chymotrypsin"/>
</dbReference>
<dbReference type="AlphaFoldDB" id="A0A6H9YK33"/>
<evidence type="ECO:0000256" key="1">
    <source>
        <dbReference type="SAM" id="MobiDB-lite"/>
    </source>
</evidence>
<dbReference type="InterPro" id="IPR009003">
    <property type="entry name" value="Peptidase_S1_PA"/>
</dbReference>
<proteinExistence type="predicted"/>
<organism evidence="2 3">
    <name type="scientific">Actinomadura rudentiformis</name>
    <dbReference type="NCBI Taxonomy" id="359158"/>
    <lineage>
        <taxon>Bacteria</taxon>
        <taxon>Bacillati</taxon>
        <taxon>Actinomycetota</taxon>
        <taxon>Actinomycetes</taxon>
        <taxon>Streptosporangiales</taxon>
        <taxon>Thermomonosporaceae</taxon>
        <taxon>Actinomadura</taxon>
    </lineage>
</organism>
<name>A0A6H9YK33_9ACTN</name>
<evidence type="ECO:0000313" key="2">
    <source>
        <dbReference type="EMBL" id="KAB2341493.1"/>
    </source>
</evidence>
<evidence type="ECO:0000313" key="3">
    <source>
        <dbReference type="Proteomes" id="UP000468735"/>
    </source>
</evidence>
<feature type="region of interest" description="Disordered" evidence="1">
    <location>
        <begin position="32"/>
        <end position="55"/>
    </location>
</feature>